<dbReference type="InterPro" id="IPR036259">
    <property type="entry name" value="MFS_trans_sf"/>
</dbReference>
<proteinExistence type="inferred from homology"/>
<evidence type="ECO:0000256" key="1">
    <source>
        <dbReference type="ARBA" id="ARBA00004141"/>
    </source>
</evidence>
<accession>A0A2I1DBE9</accession>
<feature type="transmembrane region" description="Helical" evidence="9">
    <location>
        <begin position="73"/>
        <end position="93"/>
    </location>
</feature>
<name>A0A2I1DBE9_ASPC2</name>
<feature type="transmembrane region" description="Helical" evidence="9">
    <location>
        <begin position="100"/>
        <end position="119"/>
    </location>
</feature>
<evidence type="ECO:0000259" key="10">
    <source>
        <dbReference type="PROSITE" id="PS50850"/>
    </source>
</evidence>
<dbReference type="GeneID" id="36542366"/>
<dbReference type="EMBL" id="MSFM01000002">
    <property type="protein sequence ID" value="PKY07209.1"/>
    <property type="molecule type" value="Genomic_DNA"/>
</dbReference>
<dbReference type="PANTHER" id="PTHR48022:SF40">
    <property type="entry name" value="MAJOR FACILITATOR SUPERFAMILY (MFS) PROFILE DOMAIN-CONTAINING PROTEIN"/>
    <property type="match status" value="1"/>
</dbReference>
<dbReference type="PRINTS" id="PR00171">
    <property type="entry name" value="SUGRTRNSPORT"/>
</dbReference>
<evidence type="ECO:0000313" key="11">
    <source>
        <dbReference type="EMBL" id="PKY07209.1"/>
    </source>
</evidence>
<dbReference type="InterPro" id="IPR020846">
    <property type="entry name" value="MFS_dom"/>
</dbReference>
<evidence type="ECO:0000256" key="6">
    <source>
        <dbReference type="ARBA" id="ARBA00023136"/>
    </source>
</evidence>
<dbReference type="Pfam" id="PF00083">
    <property type="entry name" value="Sugar_tr"/>
    <property type="match status" value="1"/>
</dbReference>
<gene>
    <name evidence="11" type="ORF">P168DRAFT_264143</name>
</gene>
<keyword evidence="12" id="KW-1185">Reference proteome</keyword>
<keyword evidence="3 8" id="KW-0813">Transport</keyword>
<dbReference type="InterPro" id="IPR003663">
    <property type="entry name" value="Sugar/inositol_transpt"/>
</dbReference>
<keyword evidence="7" id="KW-0325">Glycoprotein</keyword>
<feature type="transmembrane region" description="Helical" evidence="9">
    <location>
        <begin position="12"/>
        <end position="34"/>
    </location>
</feature>
<keyword evidence="6 9" id="KW-0472">Membrane</keyword>
<evidence type="ECO:0000256" key="2">
    <source>
        <dbReference type="ARBA" id="ARBA00010992"/>
    </source>
</evidence>
<evidence type="ECO:0000256" key="8">
    <source>
        <dbReference type="RuleBase" id="RU003346"/>
    </source>
</evidence>
<dbReference type="AlphaFoldDB" id="A0A2I1DBE9"/>
<evidence type="ECO:0000256" key="7">
    <source>
        <dbReference type="ARBA" id="ARBA00023180"/>
    </source>
</evidence>
<dbReference type="Proteomes" id="UP000234254">
    <property type="component" value="Unassembled WGS sequence"/>
</dbReference>
<dbReference type="PROSITE" id="PS00216">
    <property type="entry name" value="SUGAR_TRANSPORT_1"/>
    <property type="match status" value="2"/>
</dbReference>
<evidence type="ECO:0000313" key="12">
    <source>
        <dbReference type="Proteomes" id="UP000234254"/>
    </source>
</evidence>
<evidence type="ECO:0000256" key="9">
    <source>
        <dbReference type="SAM" id="Phobius"/>
    </source>
</evidence>
<feature type="transmembrane region" description="Helical" evidence="9">
    <location>
        <begin position="158"/>
        <end position="178"/>
    </location>
</feature>
<feature type="domain" description="Major facilitator superfamily (MFS) profile" evidence="10">
    <location>
        <begin position="21"/>
        <end position="467"/>
    </location>
</feature>
<dbReference type="InterPro" id="IPR050360">
    <property type="entry name" value="MFS_Sugar_Transporters"/>
</dbReference>
<sequence length="526" mass="57262">MPFLLNKPADAVGSATPAIAIGLFAAFGGLLFGYDTGTISGILAMKYWRELFSTGYVNPKDNFPDVTSSQSSMIVSLLSAGTFFGALTAAPVADHFGRRWGMIIDSVVFSFGVVLQTVATSIPLFVAGRFFAGYGVGLLSATIPLYQSETAPKWIRGTIVGAYQLAITIGLLIAAIVNNGTKDRMDTGSYRIPVALQFAWAIILVAGMLMLPETPRFLIKKDKHEMAAKSLARLRRMNINDSPIVEELAEIQANHEYELSLGQASYMDIFRGTLGKRLATGCGIQALQQLAGCNFIFYYGTHFFQASGIQNAFTVQLITNIVNVCSTFPGLYMVERWGRRPLLLYGAVGMCVSQLIVAIVGTATSSDVANKVLIAFVCVYIFFFASSWGPCGWVVTGELFPLKARARCLSITTATNWLLNWAIAYSTPYLVDAGPGNANLQSKVFFIWGGFCFLAVIFVYTSIYETKGLSLEEVDELYAKVTSAWHSPGFKPSSIITGALDHKAKLDTLEEEDSQVKSDMEHTEKA</sequence>
<feature type="transmembrane region" description="Helical" evidence="9">
    <location>
        <begin position="373"/>
        <end position="396"/>
    </location>
</feature>
<feature type="transmembrane region" description="Helical" evidence="9">
    <location>
        <begin position="445"/>
        <end position="463"/>
    </location>
</feature>
<dbReference type="PANTHER" id="PTHR48022">
    <property type="entry name" value="PLASTIDIC GLUCOSE TRANSPORTER 4"/>
    <property type="match status" value="1"/>
</dbReference>
<feature type="transmembrane region" description="Helical" evidence="9">
    <location>
        <begin position="342"/>
        <end position="361"/>
    </location>
</feature>
<dbReference type="GO" id="GO:0005886">
    <property type="term" value="C:plasma membrane"/>
    <property type="evidence" value="ECO:0007669"/>
    <property type="project" value="UniProtKB-ARBA"/>
</dbReference>
<organism evidence="11 12">
    <name type="scientific">Aspergillus campestris (strain IBT 28561)</name>
    <dbReference type="NCBI Taxonomy" id="1392248"/>
    <lineage>
        <taxon>Eukaryota</taxon>
        <taxon>Fungi</taxon>
        <taxon>Dikarya</taxon>
        <taxon>Ascomycota</taxon>
        <taxon>Pezizomycotina</taxon>
        <taxon>Eurotiomycetes</taxon>
        <taxon>Eurotiomycetidae</taxon>
        <taxon>Eurotiales</taxon>
        <taxon>Aspergillaceae</taxon>
        <taxon>Aspergillus</taxon>
        <taxon>Aspergillus subgen. Circumdati</taxon>
    </lineage>
</organism>
<feature type="transmembrane region" description="Helical" evidence="9">
    <location>
        <begin position="408"/>
        <end position="425"/>
    </location>
</feature>
<dbReference type="OrthoDB" id="5141738at2759"/>
<dbReference type="CDD" id="cd17356">
    <property type="entry name" value="MFS_HXT"/>
    <property type="match status" value="1"/>
</dbReference>
<dbReference type="VEuPathDB" id="FungiDB:P168DRAFT_264143"/>
<keyword evidence="5 9" id="KW-1133">Transmembrane helix</keyword>
<dbReference type="GO" id="GO:0005351">
    <property type="term" value="F:carbohydrate:proton symporter activity"/>
    <property type="evidence" value="ECO:0007669"/>
    <property type="project" value="TreeGrafter"/>
</dbReference>
<dbReference type="PROSITE" id="PS50850">
    <property type="entry name" value="MFS"/>
    <property type="match status" value="1"/>
</dbReference>
<keyword evidence="4 9" id="KW-0812">Transmembrane</keyword>
<evidence type="ECO:0000256" key="3">
    <source>
        <dbReference type="ARBA" id="ARBA00022448"/>
    </source>
</evidence>
<dbReference type="InterPro" id="IPR005829">
    <property type="entry name" value="Sugar_transporter_CS"/>
</dbReference>
<dbReference type="GO" id="GO:0005536">
    <property type="term" value="F:D-glucose binding"/>
    <property type="evidence" value="ECO:0007669"/>
    <property type="project" value="UniProtKB-ARBA"/>
</dbReference>
<feature type="transmembrane region" description="Helical" evidence="9">
    <location>
        <begin position="190"/>
        <end position="211"/>
    </location>
</feature>
<dbReference type="RefSeq" id="XP_024695803.1">
    <property type="nucleotide sequence ID" value="XM_024834842.1"/>
</dbReference>
<dbReference type="NCBIfam" id="TIGR00879">
    <property type="entry name" value="SP"/>
    <property type="match status" value="1"/>
</dbReference>
<comment type="similarity">
    <text evidence="2 8">Belongs to the major facilitator superfamily. Sugar transporter (TC 2.A.1.1) family.</text>
</comment>
<dbReference type="GO" id="GO:0010255">
    <property type="term" value="P:glucose mediated signaling pathway"/>
    <property type="evidence" value="ECO:0007669"/>
    <property type="project" value="UniProtKB-ARBA"/>
</dbReference>
<protein>
    <submittedName>
        <fullName evidence="11">MFS monosaccharide transporter</fullName>
    </submittedName>
</protein>
<reference evidence="11" key="1">
    <citation type="submission" date="2016-12" db="EMBL/GenBank/DDBJ databases">
        <title>The genomes of Aspergillus section Nigri reveals drivers in fungal speciation.</title>
        <authorList>
            <consortium name="DOE Joint Genome Institute"/>
            <person name="Vesth T.C."/>
            <person name="Nybo J."/>
            <person name="Theobald S."/>
            <person name="Brandl J."/>
            <person name="Frisvad J.C."/>
            <person name="Nielsen K.F."/>
            <person name="Lyhne E.K."/>
            <person name="Kogle M.E."/>
            <person name="Kuo A."/>
            <person name="Riley R."/>
            <person name="Clum A."/>
            <person name="Nolan M."/>
            <person name="Lipzen A."/>
            <person name="Salamov A."/>
            <person name="Henrissat B."/>
            <person name="Wiebenga A."/>
            <person name="De vries R.P."/>
            <person name="Grigoriev I.V."/>
            <person name="Mortensen U.H."/>
            <person name="Andersen M.R."/>
            <person name="Baker S.E."/>
        </authorList>
    </citation>
    <scope>NUCLEOTIDE SEQUENCE</scope>
    <source>
        <strain evidence="11">IBT 28561</strain>
    </source>
</reference>
<dbReference type="FunFam" id="1.20.1250.20:FF:000115">
    <property type="entry name" value="High-affinity glucose transporter"/>
    <property type="match status" value="1"/>
</dbReference>
<evidence type="ECO:0000256" key="4">
    <source>
        <dbReference type="ARBA" id="ARBA00022692"/>
    </source>
</evidence>
<comment type="caution">
    <text evidence="11">The sequence shown here is derived from an EMBL/GenBank/DDBJ whole genome shotgun (WGS) entry which is preliminary data.</text>
</comment>
<dbReference type="InterPro" id="IPR005828">
    <property type="entry name" value="MFS_sugar_transport-like"/>
</dbReference>
<evidence type="ECO:0000256" key="5">
    <source>
        <dbReference type="ARBA" id="ARBA00022989"/>
    </source>
</evidence>
<dbReference type="Gene3D" id="1.20.1250.20">
    <property type="entry name" value="MFS general substrate transporter like domains"/>
    <property type="match status" value="1"/>
</dbReference>
<dbReference type="SUPFAM" id="SSF103473">
    <property type="entry name" value="MFS general substrate transporter"/>
    <property type="match status" value="1"/>
</dbReference>
<comment type="subcellular location">
    <subcellularLocation>
        <location evidence="1">Membrane</location>
        <topology evidence="1">Multi-pass membrane protein</topology>
    </subcellularLocation>
</comment>